<proteinExistence type="predicted"/>
<feature type="compositionally biased region" description="Polar residues" evidence="1">
    <location>
        <begin position="49"/>
        <end position="60"/>
    </location>
</feature>
<gene>
    <name evidence="2" type="ORF">PROQFM164_S01g000066</name>
</gene>
<dbReference type="EMBL" id="HG792015">
    <property type="protein sequence ID" value="CDM26257.1"/>
    <property type="molecule type" value="Genomic_DNA"/>
</dbReference>
<organism evidence="2 3">
    <name type="scientific">Penicillium roqueforti (strain FM164)</name>
    <dbReference type="NCBI Taxonomy" id="1365484"/>
    <lineage>
        <taxon>Eukaryota</taxon>
        <taxon>Fungi</taxon>
        <taxon>Dikarya</taxon>
        <taxon>Ascomycota</taxon>
        <taxon>Pezizomycotina</taxon>
        <taxon>Eurotiomycetes</taxon>
        <taxon>Eurotiomycetidae</taxon>
        <taxon>Eurotiales</taxon>
        <taxon>Aspergillaceae</taxon>
        <taxon>Penicillium</taxon>
    </lineage>
</organism>
<sequence length="102" mass="11690">MDPTTLFRMEPPTPEQTEHQSKEGIWTRGLDQNRRGSSSIDEPMEADQDQANTRPGSGTPYSGDGLGGRPVYTRQRPTLYSKRWFTPDLKAQQVEVNQLRRR</sequence>
<keyword evidence="3" id="KW-1185">Reference proteome</keyword>
<evidence type="ECO:0000256" key="1">
    <source>
        <dbReference type="SAM" id="MobiDB-lite"/>
    </source>
</evidence>
<feature type="region of interest" description="Disordered" evidence="1">
    <location>
        <begin position="1"/>
        <end position="74"/>
    </location>
</feature>
<evidence type="ECO:0000313" key="2">
    <source>
        <dbReference type="EMBL" id="CDM26257.1"/>
    </source>
</evidence>
<name>W6Q949_PENRF</name>
<reference evidence="2" key="1">
    <citation type="journal article" date="2014" name="Nat. Commun.">
        <title>Multiple recent horizontal transfers of a large genomic region in cheese making fungi.</title>
        <authorList>
            <person name="Cheeseman K."/>
            <person name="Ropars J."/>
            <person name="Renault P."/>
            <person name="Dupont J."/>
            <person name="Gouzy J."/>
            <person name="Branca A."/>
            <person name="Abraham A.L."/>
            <person name="Ceppi M."/>
            <person name="Conseiller E."/>
            <person name="Debuchy R."/>
            <person name="Malagnac F."/>
            <person name="Goarin A."/>
            <person name="Silar P."/>
            <person name="Lacoste S."/>
            <person name="Sallet E."/>
            <person name="Bensimon A."/>
            <person name="Giraud T."/>
            <person name="Brygoo Y."/>
        </authorList>
    </citation>
    <scope>NUCLEOTIDE SEQUENCE [LARGE SCALE GENOMIC DNA]</scope>
    <source>
        <strain evidence="2">FM164</strain>
    </source>
</reference>
<dbReference type="Proteomes" id="UP000030686">
    <property type="component" value="Unassembled WGS sequence"/>
</dbReference>
<accession>W6Q949</accession>
<protein>
    <submittedName>
        <fullName evidence="2">Probable transposable element</fullName>
    </submittedName>
</protein>
<dbReference type="AlphaFoldDB" id="W6Q949"/>
<evidence type="ECO:0000313" key="3">
    <source>
        <dbReference type="Proteomes" id="UP000030686"/>
    </source>
</evidence>